<dbReference type="SUPFAM" id="SSF57716">
    <property type="entry name" value="Glucocorticoid receptor-like (DNA-binding domain)"/>
    <property type="match status" value="1"/>
</dbReference>
<gene>
    <name evidence="9" type="ORF">IWQ60_009713</name>
</gene>
<keyword evidence="5" id="KW-0804">Transcription</keyword>
<evidence type="ECO:0000256" key="6">
    <source>
        <dbReference type="PROSITE-ProRule" id="PRU00094"/>
    </source>
</evidence>
<dbReference type="PANTHER" id="PTHR47172">
    <property type="entry name" value="OS01G0976800 PROTEIN"/>
    <property type="match status" value="1"/>
</dbReference>
<dbReference type="InterPro" id="IPR000679">
    <property type="entry name" value="Znf_GATA"/>
</dbReference>
<evidence type="ECO:0000256" key="2">
    <source>
        <dbReference type="ARBA" id="ARBA00022771"/>
    </source>
</evidence>
<keyword evidence="10" id="KW-1185">Reference proteome</keyword>
<accession>A0A9W8DJF9</accession>
<dbReference type="InterPro" id="IPR013088">
    <property type="entry name" value="Znf_NHR/GATA"/>
</dbReference>
<evidence type="ECO:0000313" key="9">
    <source>
        <dbReference type="EMBL" id="KAJ1912324.1"/>
    </source>
</evidence>
<feature type="region of interest" description="Disordered" evidence="7">
    <location>
        <begin position="307"/>
        <end position="333"/>
    </location>
</feature>
<feature type="region of interest" description="Disordered" evidence="7">
    <location>
        <begin position="186"/>
        <end position="221"/>
    </location>
</feature>
<sequence>MQYSPPISEDCAAPRSRVQLPGINELSRSGVLPPLRTALANAGRPAPLPVFSPLEVAQWSHGRLTASGFYTPPTSPMAPHNPMGPAPLSTSCPSPRGLVRAAGWPYPARHNLSVPGQGPESLPGYAVNRNPQYWSRKVSNPIARSCNGAMRKCANCQTTNTRAWRPGPTGSATLCDRCGKKYKRKLAHGGRSASPSGEGHVSLLTPSSYPTTHHQHPQSRPMHLHLHQHQSVSVHYHPNRPAVPASHSCENSPMHSSPELVSPALTTSASSPLVATSTSPVELELSLPSLAEATSFAGRPFPASSKPFKLPSLGLSRPGGIREGVPTYRSTSAGHPCRLADLLN</sequence>
<keyword evidence="4" id="KW-0805">Transcription regulation</keyword>
<organism evidence="9 10">
    <name type="scientific">Tieghemiomyces parasiticus</name>
    <dbReference type="NCBI Taxonomy" id="78921"/>
    <lineage>
        <taxon>Eukaryota</taxon>
        <taxon>Fungi</taxon>
        <taxon>Fungi incertae sedis</taxon>
        <taxon>Zoopagomycota</taxon>
        <taxon>Kickxellomycotina</taxon>
        <taxon>Dimargaritomycetes</taxon>
        <taxon>Dimargaritales</taxon>
        <taxon>Dimargaritaceae</taxon>
        <taxon>Tieghemiomyces</taxon>
    </lineage>
</organism>
<proteinExistence type="predicted"/>
<evidence type="ECO:0000313" key="10">
    <source>
        <dbReference type="Proteomes" id="UP001150569"/>
    </source>
</evidence>
<dbReference type="SMART" id="SM00401">
    <property type="entry name" value="ZnF_GATA"/>
    <property type="match status" value="1"/>
</dbReference>
<protein>
    <recommendedName>
        <fullName evidence="8">GATA-type domain-containing protein</fullName>
    </recommendedName>
</protein>
<evidence type="ECO:0000256" key="5">
    <source>
        <dbReference type="ARBA" id="ARBA00023163"/>
    </source>
</evidence>
<dbReference type="PANTHER" id="PTHR47172:SF24">
    <property type="entry name" value="GATA ZINC FINGER DOMAIN-CONTAINING PROTEIN 14-RELATED"/>
    <property type="match status" value="1"/>
</dbReference>
<comment type="caution">
    <text evidence="9">The sequence shown here is derived from an EMBL/GenBank/DDBJ whole genome shotgun (WGS) entry which is preliminary data.</text>
</comment>
<dbReference type="PROSITE" id="PS50114">
    <property type="entry name" value="GATA_ZN_FINGER_2"/>
    <property type="match status" value="1"/>
</dbReference>
<evidence type="ECO:0000256" key="4">
    <source>
        <dbReference type="ARBA" id="ARBA00023015"/>
    </source>
</evidence>
<dbReference type="EMBL" id="JANBPT010000843">
    <property type="protein sequence ID" value="KAJ1912324.1"/>
    <property type="molecule type" value="Genomic_DNA"/>
</dbReference>
<feature type="region of interest" description="Disordered" evidence="7">
    <location>
        <begin position="242"/>
        <end position="263"/>
    </location>
</feature>
<dbReference type="Proteomes" id="UP001150569">
    <property type="component" value="Unassembled WGS sequence"/>
</dbReference>
<dbReference type="GO" id="GO:0008270">
    <property type="term" value="F:zinc ion binding"/>
    <property type="evidence" value="ECO:0007669"/>
    <property type="project" value="UniProtKB-KW"/>
</dbReference>
<evidence type="ECO:0000256" key="1">
    <source>
        <dbReference type="ARBA" id="ARBA00022723"/>
    </source>
</evidence>
<dbReference type="CDD" id="cd00202">
    <property type="entry name" value="ZnF_GATA"/>
    <property type="match status" value="1"/>
</dbReference>
<dbReference type="GO" id="GO:0043565">
    <property type="term" value="F:sequence-specific DNA binding"/>
    <property type="evidence" value="ECO:0007669"/>
    <property type="project" value="InterPro"/>
</dbReference>
<keyword evidence="1" id="KW-0479">Metal-binding</keyword>
<feature type="domain" description="GATA-type" evidence="8">
    <location>
        <begin position="147"/>
        <end position="183"/>
    </location>
</feature>
<dbReference type="Pfam" id="PF00320">
    <property type="entry name" value="GATA"/>
    <property type="match status" value="1"/>
</dbReference>
<name>A0A9W8DJF9_9FUNG</name>
<keyword evidence="3" id="KW-0862">Zinc</keyword>
<dbReference type="Gene3D" id="3.30.50.10">
    <property type="entry name" value="Erythroid Transcription Factor GATA-1, subunit A"/>
    <property type="match status" value="1"/>
</dbReference>
<dbReference type="AlphaFoldDB" id="A0A9W8DJF9"/>
<dbReference type="OrthoDB" id="21449at2759"/>
<evidence type="ECO:0000256" key="3">
    <source>
        <dbReference type="ARBA" id="ARBA00022833"/>
    </source>
</evidence>
<dbReference type="GO" id="GO:0006355">
    <property type="term" value="P:regulation of DNA-templated transcription"/>
    <property type="evidence" value="ECO:0007669"/>
    <property type="project" value="InterPro"/>
</dbReference>
<keyword evidence="2 6" id="KW-0863">Zinc-finger</keyword>
<evidence type="ECO:0000256" key="7">
    <source>
        <dbReference type="SAM" id="MobiDB-lite"/>
    </source>
</evidence>
<reference evidence="9" key="1">
    <citation type="submission" date="2022-07" db="EMBL/GenBank/DDBJ databases">
        <title>Phylogenomic reconstructions and comparative analyses of Kickxellomycotina fungi.</title>
        <authorList>
            <person name="Reynolds N.K."/>
            <person name="Stajich J.E."/>
            <person name="Barry K."/>
            <person name="Grigoriev I.V."/>
            <person name="Crous P."/>
            <person name="Smith M.E."/>
        </authorList>
    </citation>
    <scope>NUCLEOTIDE SEQUENCE</scope>
    <source>
        <strain evidence="9">RSA 861</strain>
    </source>
</reference>
<evidence type="ECO:0000259" key="8">
    <source>
        <dbReference type="PROSITE" id="PS50114"/>
    </source>
</evidence>